<dbReference type="Proteomes" id="UP000028524">
    <property type="component" value="Unassembled WGS sequence"/>
</dbReference>
<dbReference type="PANTHER" id="PTHR46364">
    <property type="entry name" value="OS08G0421900 PROTEIN"/>
    <property type="match status" value="1"/>
</dbReference>
<dbReference type="SMART" id="SM00439">
    <property type="entry name" value="BAH"/>
    <property type="match status" value="1"/>
</dbReference>
<keyword evidence="4" id="KW-1185">Reference proteome</keyword>
<dbReference type="CDD" id="cd04370">
    <property type="entry name" value="BAH"/>
    <property type="match status" value="1"/>
</dbReference>
<evidence type="ECO:0000313" key="3">
    <source>
        <dbReference type="EMBL" id="KFA66196.1"/>
    </source>
</evidence>
<reference evidence="3 4" key="1">
    <citation type="journal article" date="2014" name="BMC Genomics">
        <title>Comparative genome sequencing reveals chemotype-specific gene clusters in the toxigenic black mold Stachybotrys.</title>
        <authorList>
            <person name="Semeiks J."/>
            <person name="Borek D."/>
            <person name="Otwinowski Z."/>
            <person name="Grishin N.V."/>
        </authorList>
    </citation>
    <scope>NUCLEOTIDE SEQUENCE [LARGE SCALE GENOMIC DNA]</scope>
    <source>
        <strain evidence="3 4">IBT 40285</strain>
    </source>
</reference>
<feature type="domain" description="BAH" evidence="2">
    <location>
        <begin position="101"/>
        <end position="227"/>
    </location>
</feature>
<dbReference type="AlphaFoldDB" id="A0A084QQG1"/>
<feature type="region of interest" description="Disordered" evidence="1">
    <location>
        <begin position="1"/>
        <end position="40"/>
    </location>
</feature>
<dbReference type="EMBL" id="KL660477">
    <property type="protein sequence ID" value="KFA66196.1"/>
    <property type="molecule type" value="Genomic_DNA"/>
</dbReference>
<dbReference type="Gene3D" id="2.30.30.490">
    <property type="match status" value="1"/>
</dbReference>
<evidence type="ECO:0000256" key="1">
    <source>
        <dbReference type="SAM" id="MobiDB-lite"/>
    </source>
</evidence>
<gene>
    <name evidence="3" type="ORF">S40285_09694</name>
</gene>
<sequence length="270" mass="31328">MCSNTQNRSRSSDTRSRPSDARKRLRDKRTHPGSVSSDRKNESSFKVVLLSGAGSRGKVDVKACPFNPVGNLEIRDLRYIIQPRKKWASMTRYKSFILKRIPFYLNTFVYALNHVNFEEVKQEVAYILEIRAADPNNAFALVCWMYFPEALPEGTRYGSRQIVGRQHYHGQNEVIASSHMDIINVNSINGPADVVYLQEDNNEIQKELYWRFFYEYRSSELNLNESGREVKDMVVNLDVDIEPPVWRIEDMSGEEWTERVYCPICGIAIE</sequence>
<proteinExistence type="predicted"/>
<dbReference type="PROSITE" id="PS51038">
    <property type="entry name" value="BAH"/>
    <property type="match status" value="1"/>
</dbReference>
<dbReference type="OrthoDB" id="5079729at2759"/>
<evidence type="ECO:0000313" key="4">
    <source>
        <dbReference type="Proteomes" id="UP000028524"/>
    </source>
</evidence>
<dbReference type="GO" id="GO:0003682">
    <property type="term" value="F:chromatin binding"/>
    <property type="evidence" value="ECO:0007669"/>
    <property type="project" value="InterPro"/>
</dbReference>
<dbReference type="InParanoid" id="A0A084QQG1"/>
<dbReference type="InterPro" id="IPR001025">
    <property type="entry name" value="BAH_dom"/>
</dbReference>
<organism evidence="3 4">
    <name type="scientific">Stachybotrys chlorohalonatus (strain IBT 40285)</name>
    <dbReference type="NCBI Taxonomy" id="1283841"/>
    <lineage>
        <taxon>Eukaryota</taxon>
        <taxon>Fungi</taxon>
        <taxon>Dikarya</taxon>
        <taxon>Ascomycota</taxon>
        <taxon>Pezizomycotina</taxon>
        <taxon>Sordariomycetes</taxon>
        <taxon>Hypocreomycetidae</taxon>
        <taxon>Hypocreales</taxon>
        <taxon>Stachybotryaceae</taxon>
        <taxon>Stachybotrys</taxon>
    </lineage>
</organism>
<name>A0A084QQG1_STAC4</name>
<accession>A0A084QQG1</accession>
<feature type="compositionally biased region" description="Basic and acidic residues" evidence="1">
    <location>
        <begin position="10"/>
        <end position="22"/>
    </location>
</feature>
<protein>
    <recommendedName>
        <fullName evidence="2">BAH domain-containing protein</fullName>
    </recommendedName>
</protein>
<evidence type="ECO:0000259" key="2">
    <source>
        <dbReference type="PROSITE" id="PS51038"/>
    </source>
</evidence>
<dbReference type="InterPro" id="IPR043151">
    <property type="entry name" value="BAH_sf"/>
</dbReference>
<dbReference type="OMA" id="EWTERVY"/>
<dbReference type="HOGENOM" id="CLU_090053_0_0_1"/>